<accession>S0FPC1</accession>
<evidence type="ECO:0000313" key="1">
    <source>
        <dbReference type="EMBL" id="EMS70303.1"/>
    </source>
</evidence>
<keyword evidence="2" id="KW-1185">Reference proteome</keyword>
<dbReference type="RefSeq" id="WP_004628669.1">
    <property type="nucleotide sequence ID" value="NZ_AORV01000057.1"/>
</dbReference>
<dbReference type="STRING" id="1195236.CTER_3951"/>
<evidence type="ECO:0000313" key="2">
    <source>
        <dbReference type="Proteomes" id="UP000014155"/>
    </source>
</evidence>
<dbReference type="AlphaFoldDB" id="S0FPC1"/>
<comment type="caution">
    <text evidence="1">The sequence shown here is derived from an EMBL/GenBank/DDBJ whole genome shotgun (WGS) entry which is preliminary data.</text>
</comment>
<organism evidence="1 2">
    <name type="scientific">Ruminiclostridium cellobioparum subsp. termitidis CT1112</name>
    <dbReference type="NCBI Taxonomy" id="1195236"/>
    <lineage>
        <taxon>Bacteria</taxon>
        <taxon>Bacillati</taxon>
        <taxon>Bacillota</taxon>
        <taxon>Clostridia</taxon>
        <taxon>Eubacteriales</taxon>
        <taxon>Oscillospiraceae</taxon>
        <taxon>Ruminiclostridium</taxon>
    </lineage>
</organism>
<protein>
    <submittedName>
        <fullName evidence="1">Uncharacterized protein</fullName>
    </submittedName>
</protein>
<sequence length="286" mass="32931">MISSDRAVTAEPIIDIKILKDKFPQYYRCLGQDELQPHKIVLCSNLIANKDELLEKLIMIYSTKLVIIKIINGSISKMNLGFEDINYVVNEGQPNSYCISIDYRNGLKERIFFDSNVNELVNGLLVELRKKLIENTFITEKLDYSDIAFSDTEENIYTGALLAKNAVIDKASVLCSLKQKKVYHHPGLLFNKVMTHAHFTIVCKQEIIIFMENDNSRPNHNITGDLIHIPLRALKNIALEATGKGMKMKYVFNTDKKMEIFYENERTDQLLKIMSYINSMIVRQIE</sequence>
<proteinExistence type="predicted"/>
<dbReference type="eggNOG" id="ENOG5033Q1D">
    <property type="taxonomic scope" value="Bacteria"/>
</dbReference>
<dbReference type="Proteomes" id="UP000014155">
    <property type="component" value="Unassembled WGS sequence"/>
</dbReference>
<gene>
    <name evidence="1" type="ORF">CTER_3951</name>
</gene>
<dbReference type="EMBL" id="AORV01000057">
    <property type="protein sequence ID" value="EMS70303.1"/>
    <property type="molecule type" value="Genomic_DNA"/>
</dbReference>
<name>S0FPC1_RUMCE</name>
<dbReference type="PATRIC" id="fig|1195236.3.peg.4161"/>
<reference evidence="1 2" key="1">
    <citation type="journal article" date="2013" name="Genome Announc.">
        <title>Draft Genome Sequence of the Cellulolytic, Mesophilic, Anaerobic Bacterium Clostridium termitidis Strain CT1112 (DSM 5398).</title>
        <authorList>
            <person name="Lal S."/>
            <person name="Ramachandran U."/>
            <person name="Zhang X."/>
            <person name="Munir R."/>
            <person name="Sparling R."/>
            <person name="Levin D.B."/>
        </authorList>
    </citation>
    <scope>NUCLEOTIDE SEQUENCE [LARGE SCALE GENOMIC DNA]</scope>
    <source>
        <strain evidence="1 2">CT1112</strain>
    </source>
</reference>